<reference evidence="4" key="1">
    <citation type="journal article" date="2019" name="Int. J. Syst. Evol. Microbiol.">
        <title>The Global Catalogue of Microorganisms (GCM) 10K type strain sequencing project: providing services to taxonomists for standard genome sequencing and annotation.</title>
        <authorList>
            <consortium name="The Broad Institute Genomics Platform"/>
            <consortium name="The Broad Institute Genome Sequencing Center for Infectious Disease"/>
            <person name="Wu L."/>
            <person name="Ma J."/>
        </authorList>
    </citation>
    <scope>NUCLEOTIDE SEQUENCE [LARGE SCALE GENOMIC DNA]</scope>
    <source>
        <strain evidence="4">KCTC 23314</strain>
    </source>
</reference>
<protein>
    <recommendedName>
        <fullName evidence="2">SGNH hydrolase-type esterase domain-containing protein</fullName>
    </recommendedName>
</protein>
<feature type="domain" description="SGNH hydrolase-type esterase" evidence="2">
    <location>
        <begin position="107"/>
        <end position="341"/>
    </location>
</feature>
<evidence type="ECO:0000256" key="1">
    <source>
        <dbReference type="SAM" id="Phobius"/>
    </source>
</evidence>
<evidence type="ECO:0000313" key="3">
    <source>
        <dbReference type="EMBL" id="GHD01587.1"/>
    </source>
</evidence>
<dbReference type="PANTHER" id="PTHR30383">
    <property type="entry name" value="THIOESTERASE 1/PROTEASE 1/LYSOPHOSPHOLIPASE L1"/>
    <property type="match status" value="1"/>
</dbReference>
<dbReference type="InterPro" id="IPR051532">
    <property type="entry name" value="Ester_Hydrolysis_Enzymes"/>
</dbReference>
<dbReference type="SUPFAM" id="SSF52266">
    <property type="entry name" value="SGNH hydrolase"/>
    <property type="match status" value="1"/>
</dbReference>
<feature type="transmembrane region" description="Helical" evidence="1">
    <location>
        <begin position="18"/>
        <end position="39"/>
    </location>
</feature>
<keyword evidence="1" id="KW-0472">Membrane</keyword>
<dbReference type="InterPro" id="IPR013830">
    <property type="entry name" value="SGNH_hydro"/>
</dbReference>
<sequence length="361" mass="39091">MKLCERAWLGDGRGSRGVAGFVLVVLATLLVVLSVEVVLQVRQYQRTGQGLIAVMNDTTRYRIDADTGLKLLNPRATRPAFRINSLGFRSNAVAPGPSGKVRIVVVGASTVMGELAATNESMFSARLERKLNEAAGGSRFEVVNAGIAGYRLDNQQTLIDRVIRPLAPDWIVVLPGFNDVSDFCTRARSDAPVPQRVPVFKMPDWWLSFNTVRRLTSFMRPPAPKSAAPVQGFDAAGYRQRMDSLLRVAMTAAPHVLVATNGRAFGAEQDATTQARLARSALSFANCLSPTGLIELYDSLNTVIEQSAKAAGVPLLDLARRVPRGEAFFGDATHFSPRGEELVSGLLFEALAQAGLKVERP</sequence>
<proteinExistence type="predicted"/>
<keyword evidence="4" id="KW-1185">Reference proteome</keyword>
<dbReference type="RefSeq" id="WP_189690562.1">
    <property type="nucleotide sequence ID" value="NZ_BMYK01000036.1"/>
</dbReference>
<dbReference type="Pfam" id="PF13472">
    <property type="entry name" value="Lipase_GDSL_2"/>
    <property type="match status" value="1"/>
</dbReference>
<organism evidence="3 4">
    <name type="scientific">Pseudorhodoferax aquiterrae</name>
    <dbReference type="NCBI Taxonomy" id="747304"/>
    <lineage>
        <taxon>Bacteria</taxon>
        <taxon>Pseudomonadati</taxon>
        <taxon>Pseudomonadota</taxon>
        <taxon>Betaproteobacteria</taxon>
        <taxon>Burkholderiales</taxon>
        <taxon>Comamonadaceae</taxon>
    </lineage>
</organism>
<dbReference type="EMBL" id="BMYK01000036">
    <property type="protein sequence ID" value="GHD01587.1"/>
    <property type="molecule type" value="Genomic_DNA"/>
</dbReference>
<evidence type="ECO:0000259" key="2">
    <source>
        <dbReference type="Pfam" id="PF13472"/>
    </source>
</evidence>
<keyword evidence="1" id="KW-0812">Transmembrane</keyword>
<name>A0ABQ3GCF8_9BURK</name>
<gene>
    <name evidence="3" type="ORF">GCM10007320_60010</name>
</gene>
<dbReference type="Gene3D" id="3.40.50.1110">
    <property type="entry name" value="SGNH hydrolase"/>
    <property type="match status" value="1"/>
</dbReference>
<dbReference type="Proteomes" id="UP000626210">
    <property type="component" value="Unassembled WGS sequence"/>
</dbReference>
<accession>A0ABQ3GCF8</accession>
<dbReference type="InterPro" id="IPR036514">
    <property type="entry name" value="SGNH_hydro_sf"/>
</dbReference>
<comment type="caution">
    <text evidence="3">The sequence shown here is derived from an EMBL/GenBank/DDBJ whole genome shotgun (WGS) entry which is preliminary data.</text>
</comment>
<keyword evidence="1" id="KW-1133">Transmembrane helix</keyword>
<evidence type="ECO:0000313" key="4">
    <source>
        <dbReference type="Proteomes" id="UP000626210"/>
    </source>
</evidence>